<comment type="subcellular location">
    <subcellularLocation>
        <location evidence="6">Cell inner membrane</location>
        <topology evidence="6">Single-pass membrane protein</topology>
    </subcellularLocation>
</comment>
<evidence type="ECO:0000256" key="3">
    <source>
        <dbReference type="ARBA" id="ARBA00022630"/>
    </source>
</evidence>
<evidence type="ECO:0000256" key="1">
    <source>
        <dbReference type="ARBA" id="ARBA00022448"/>
    </source>
</evidence>
<feature type="domain" description="FMN-binding" evidence="7">
    <location>
        <begin position="104"/>
        <end position="196"/>
    </location>
</feature>
<keyword evidence="6" id="KW-1278">Translocase</keyword>
<keyword evidence="4 6" id="KW-0288">FMN</keyword>
<sequence precursor="true">MNNSLLKEILKPGLLLAGFALLGTLALALIYGLTLPQVQANERATTLKQLNALVGAQEYDNDLLANPLTLPAADFGSAEAVTVYRASKQGNPVAGLFIVSAPDGYSGSIRIVVGVRADQSLAGVRVLAHKETPGLGDKIDAGKNDWVLGFNGKSLQNPVLTGWAVRKDGGEFDQFTGATITPRAVVGAVKRTLLWSQQHFATLFSPTAAPTPQEAKP</sequence>
<dbReference type="Pfam" id="PF04205">
    <property type="entry name" value="FMN_bind"/>
    <property type="match status" value="1"/>
</dbReference>
<dbReference type="EC" id="7.-.-.-" evidence="6"/>
<dbReference type="PANTHER" id="PTHR36118:SF1">
    <property type="entry name" value="ION-TRANSLOCATING OXIDOREDUCTASE COMPLEX SUBUNIT G"/>
    <property type="match status" value="1"/>
</dbReference>
<keyword evidence="6" id="KW-0997">Cell inner membrane</keyword>
<keyword evidence="6" id="KW-1133">Transmembrane helix</keyword>
<dbReference type="EMBL" id="JH651384">
    <property type="protein sequence ID" value="EIJ33294.1"/>
    <property type="molecule type" value="Genomic_DNA"/>
</dbReference>
<reference evidence="9" key="1">
    <citation type="journal article" date="2011" name="Stand. Genomic Sci.">
        <title>Genome sequence of the filamentous, gliding Thiothrix nivea neotype strain (JP2(T)).</title>
        <authorList>
            <person name="Lapidus A."/>
            <person name="Nolan M."/>
            <person name="Lucas S."/>
            <person name="Glavina Del Rio T."/>
            <person name="Tice H."/>
            <person name="Cheng J.F."/>
            <person name="Tapia R."/>
            <person name="Han C."/>
            <person name="Goodwin L."/>
            <person name="Pitluck S."/>
            <person name="Liolios K."/>
            <person name="Pagani I."/>
            <person name="Ivanova N."/>
            <person name="Huntemann M."/>
            <person name="Mavromatis K."/>
            <person name="Mikhailova N."/>
            <person name="Pati A."/>
            <person name="Chen A."/>
            <person name="Palaniappan K."/>
            <person name="Land M."/>
            <person name="Brambilla E.M."/>
            <person name="Rohde M."/>
            <person name="Abt B."/>
            <person name="Verbarg S."/>
            <person name="Goker M."/>
            <person name="Bristow J."/>
            <person name="Eisen J.A."/>
            <person name="Markowitz V."/>
            <person name="Hugenholtz P."/>
            <person name="Kyrpides N.C."/>
            <person name="Klenk H.P."/>
            <person name="Woyke T."/>
        </authorList>
    </citation>
    <scope>NUCLEOTIDE SEQUENCE [LARGE SCALE GENOMIC DNA]</scope>
    <source>
        <strain evidence="9">ATCC 35100 / DSM 5205 / JP2</strain>
    </source>
</reference>
<evidence type="ECO:0000256" key="2">
    <source>
        <dbReference type="ARBA" id="ARBA00022553"/>
    </source>
</evidence>
<evidence type="ECO:0000313" key="9">
    <source>
        <dbReference type="Proteomes" id="UP000005317"/>
    </source>
</evidence>
<dbReference type="InterPro" id="IPR007329">
    <property type="entry name" value="FMN-bd"/>
</dbReference>
<organism evidence="8 9">
    <name type="scientific">Thiothrix nivea (strain ATCC 35100 / DSM 5205 / JP2)</name>
    <dbReference type="NCBI Taxonomy" id="870187"/>
    <lineage>
        <taxon>Bacteria</taxon>
        <taxon>Pseudomonadati</taxon>
        <taxon>Pseudomonadota</taxon>
        <taxon>Gammaproteobacteria</taxon>
        <taxon>Thiotrichales</taxon>
        <taxon>Thiotrichaceae</taxon>
        <taxon>Thiothrix</taxon>
    </lineage>
</organism>
<protein>
    <recommendedName>
        <fullName evidence="6">Ion-translocating oxidoreductase complex subunit G</fullName>
        <ecNumber evidence="6">7.-.-.-</ecNumber>
    </recommendedName>
    <alternativeName>
        <fullName evidence="6">Rnf electron transport complex subunit G</fullName>
    </alternativeName>
</protein>
<accession>A0A656HBF8</accession>
<evidence type="ECO:0000259" key="7">
    <source>
        <dbReference type="SMART" id="SM00900"/>
    </source>
</evidence>
<dbReference type="NCBIfam" id="TIGR01947">
    <property type="entry name" value="rnfG"/>
    <property type="match status" value="1"/>
</dbReference>
<dbReference type="GO" id="GO:0009055">
    <property type="term" value="F:electron transfer activity"/>
    <property type="evidence" value="ECO:0007669"/>
    <property type="project" value="InterPro"/>
</dbReference>
<keyword evidence="3 6" id="KW-0285">Flavoprotein</keyword>
<dbReference type="OrthoDB" id="9784165at2"/>
<dbReference type="GO" id="GO:0005886">
    <property type="term" value="C:plasma membrane"/>
    <property type="evidence" value="ECO:0007669"/>
    <property type="project" value="UniProtKB-SubCell"/>
</dbReference>
<dbReference type="SMART" id="SM00900">
    <property type="entry name" value="FMN_bind"/>
    <property type="match status" value="1"/>
</dbReference>
<dbReference type="PIRSF" id="PIRSF006091">
    <property type="entry name" value="E_trnsport_RnfG"/>
    <property type="match status" value="1"/>
</dbReference>
<comment type="similarity">
    <text evidence="6">Belongs to the RnfG family.</text>
</comment>
<comment type="subunit">
    <text evidence="6">The complex is composed of six subunits: RnfA, RnfB, RnfC, RnfD, RnfE and RnfG.</text>
</comment>
<proteinExistence type="inferred from homology"/>
<gene>
    <name evidence="6" type="primary">rnfG</name>
    <name evidence="8" type="ORF">Thini_0657</name>
</gene>
<evidence type="ECO:0000313" key="8">
    <source>
        <dbReference type="EMBL" id="EIJ33294.1"/>
    </source>
</evidence>
<feature type="modified residue" description="FMN phosphoryl threonine" evidence="6">
    <location>
        <position position="179"/>
    </location>
</feature>
<keyword evidence="9" id="KW-1185">Reference proteome</keyword>
<name>A0A656HBF8_THINJ</name>
<dbReference type="Proteomes" id="UP000005317">
    <property type="component" value="Unassembled WGS sequence"/>
</dbReference>
<dbReference type="NCBIfam" id="NF002519">
    <property type="entry name" value="PRK01908.1"/>
    <property type="match status" value="1"/>
</dbReference>
<comment type="function">
    <text evidence="6">Part of a membrane-bound complex that couples electron transfer with translocation of ions across the membrane.</text>
</comment>
<dbReference type="RefSeq" id="WP_002707248.1">
    <property type="nucleotide sequence ID" value="NZ_JH651384.1"/>
</dbReference>
<keyword evidence="5 6" id="KW-0249">Electron transport</keyword>
<keyword evidence="6" id="KW-1003">Cell membrane</keyword>
<dbReference type="InterPro" id="IPR010209">
    <property type="entry name" value="Ion_transpt_RnfG/RsxG"/>
</dbReference>
<dbReference type="PANTHER" id="PTHR36118">
    <property type="entry name" value="ION-TRANSLOCATING OXIDOREDUCTASE COMPLEX SUBUNIT G"/>
    <property type="match status" value="1"/>
</dbReference>
<keyword evidence="1 6" id="KW-0813">Transport</keyword>
<evidence type="ECO:0000256" key="6">
    <source>
        <dbReference type="HAMAP-Rule" id="MF_00479"/>
    </source>
</evidence>
<keyword evidence="2 6" id="KW-0597">Phosphoprotein</keyword>
<dbReference type="HAMAP" id="MF_00479">
    <property type="entry name" value="RsxG_RnfG"/>
    <property type="match status" value="1"/>
</dbReference>
<evidence type="ECO:0000256" key="4">
    <source>
        <dbReference type="ARBA" id="ARBA00022643"/>
    </source>
</evidence>
<dbReference type="GO" id="GO:0022900">
    <property type="term" value="P:electron transport chain"/>
    <property type="evidence" value="ECO:0007669"/>
    <property type="project" value="UniProtKB-UniRule"/>
</dbReference>
<dbReference type="AlphaFoldDB" id="A0A656HBF8"/>
<keyword evidence="6" id="KW-0812">Transmembrane</keyword>
<dbReference type="GO" id="GO:0010181">
    <property type="term" value="F:FMN binding"/>
    <property type="evidence" value="ECO:0007669"/>
    <property type="project" value="InterPro"/>
</dbReference>
<comment type="cofactor">
    <cofactor evidence="6">
        <name>FMN</name>
        <dbReference type="ChEBI" id="CHEBI:58210"/>
    </cofactor>
</comment>
<evidence type="ECO:0000256" key="5">
    <source>
        <dbReference type="ARBA" id="ARBA00022982"/>
    </source>
</evidence>
<keyword evidence="6" id="KW-0472">Membrane</keyword>